<protein>
    <submittedName>
        <fullName evidence="1">Uncharacterized protein</fullName>
    </submittedName>
</protein>
<dbReference type="AlphaFoldDB" id="A0A0E9P605"/>
<evidence type="ECO:0000313" key="1">
    <source>
        <dbReference type="EMBL" id="JAH00011.1"/>
    </source>
</evidence>
<proteinExistence type="predicted"/>
<accession>A0A0E9P605</accession>
<reference evidence="1" key="1">
    <citation type="submission" date="2014-11" db="EMBL/GenBank/DDBJ databases">
        <authorList>
            <person name="Amaro Gonzalez C."/>
        </authorList>
    </citation>
    <scope>NUCLEOTIDE SEQUENCE</scope>
</reference>
<sequence>MPHIDKQAVYCHVTHLTVRKNATTQVISRCSYYQQPEREQYSRPCNYLLIVFIHAKNHSSKASKNGSMLA</sequence>
<dbReference type="EMBL" id="GBXM01108566">
    <property type="protein sequence ID" value="JAH00011.1"/>
    <property type="molecule type" value="Transcribed_RNA"/>
</dbReference>
<reference evidence="1" key="2">
    <citation type="journal article" date="2015" name="Fish Shellfish Immunol.">
        <title>Early steps in the European eel (Anguilla anguilla)-Vibrio vulnificus interaction in the gills: Role of the RtxA13 toxin.</title>
        <authorList>
            <person name="Callol A."/>
            <person name="Pajuelo D."/>
            <person name="Ebbesson L."/>
            <person name="Teles M."/>
            <person name="MacKenzie S."/>
            <person name="Amaro C."/>
        </authorList>
    </citation>
    <scope>NUCLEOTIDE SEQUENCE</scope>
</reference>
<organism evidence="1">
    <name type="scientific">Anguilla anguilla</name>
    <name type="common">European freshwater eel</name>
    <name type="synonym">Muraena anguilla</name>
    <dbReference type="NCBI Taxonomy" id="7936"/>
    <lineage>
        <taxon>Eukaryota</taxon>
        <taxon>Metazoa</taxon>
        <taxon>Chordata</taxon>
        <taxon>Craniata</taxon>
        <taxon>Vertebrata</taxon>
        <taxon>Euteleostomi</taxon>
        <taxon>Actinopterygii</taxon>
        <taxon>Neopterygii</taxon>
        <taxon>Teleostei</taxon>
        <taxon>Anguilliformes</taxon>
        <taxon>Anguillidae</taxon>
        <taxon>Anguilla</taxon>
    </lineage>
</organism>
<name>A0A0E9P605_ANGAN</name>